<dbReference type="PANTHER" id="PTHR38834:SF3">
    <property type="entry name" value="SOLUTE-BINDING PROTEIN FAMILY 3_N-TERMINAL DOMAIN-CONTAINING PROTEIN"/>
    <property type="match status" value="1"/>
</dbReference>
<gene>
    <name evidence="3" type="ORF">PRZ03_22100</name>
</gene>
<organism evidence="3 4">
    <name type="scientific">Roseateles albus</name>
    <dbReference type="NCBI Taxonomy" id="2987525"/>
    <lineage>
        <taxon>Bacteria</taxon>
        <taxon>Pseudomonadati</taxon>
        <taxon>Pseudomonadota</taxon>
        <taxon>Betaproteobacteria</taxon>
        <taxon>Burkholderiales</taxon>
        <taxon>Sphaerotilaceae</taxon>
        <taxon>Roseateles</taxon>
    </lineage>
</organism>
<proteinExistence type="predicted"/>
<dbReference type="RefSeq" id="WP_273602291.1">
    <property type="nucleotide sequence ID" value="NZ_JAQQXT010000019.1"/>
</dbReference>
<feature type="signal peptide" evidence="1">
    <location>
        <begin position="1"/>
        <end position="20"/>
    </location>
</feature>
<sequence length="247" mass="27208">MRLPALLLSFAMLACATARAQDSAPVILCLTEFPPFNSEQLPKQGPLIELATEAFKRAGRRIDAQFMPWARALKEAEGGHCALFGIWRNAARDQVFDYSKPIIQMELGFFGRRGVALDFNDPRVLAGLLIGIQRATYLPPLLDNKNLRFDLGNDLLSSMRKLVRERVDLAYGNRALGQYLLNAEPELGAQVEWKAPALEVKDHLLGFAKSYEGGGALLKGFNKGLDSMKADGSYRKILSAGGLDVAR</sequence>
<protein>
    <submittedName>
        <fullName evidence="3">Transporter substrate-binding domain-containing protein</fullName>
    </submittedName>
</protein>
<dbReference type="PANTHER" id="PTHR38834">
    <property type="entry name" value="PERIPLASMIC SUBSTRATE BINDING PROTEIN FAMILY 3"/>
    <property type="match status" value="1"/>
</dbReference>
<keyword evidence="4" id="KW-1185">Reference proteome</keyword>
<dbReference type="Gene3D" id="3.40.190.10">
    <property type="entry name" value="Periplasmic binding protein-like II"/>
    <property type="match status" value="2"/>
</dbReference>
<dbReference type="SUPFAM" id="SSF53850">
    <property type="entry name" value="Periplasmic binding protein-like II"/>
    <property type="match status" value="1"/>
</dbReference>
<evidence type="ECO:0000259" key="2">
    <source>
        <dbReference type="Pfam" id="PF00497"/>
    </source>
</evidence>
<evidence type="ECO:0000313" key="3">
    <source>
        <dbReference type="EMBL" id="MDC8774265.1"/>
    </source>
</evidence>
<dbReference type="Proteomes" id="UP001221189">
    <property type="component" value="Unassembled WGS sequence"/>
</dbReference>
<evidence type="ECO:0000313" key="4">
    <source>
        <dbReference type="Proteomes" id="UP001221189"/>
    </source>
</evidence>
<keyword evidence="1" id="KW-0732">Signal</keyword>
<dbReference type="EMBL" id="JAQQXT010000019">
    <property type="protein sequence ID" value="MDC8774265.1"/>
    <property type="molecule type" value="Genomic_DNA"/>
</dbReference>
<dbReference type="Pfam" id="PF00497">
    <property type="entry name" value="SBP_bac_3"/>
    <property type="match status" value="1"/>
</dbReference>
<reference evidence="3 4" key="1">
    <citation type="submission" date="2022-10" db="EMBL/GenBank/DDBJ databases">
        <title>Paucibacter sp. hw1 Genome sequencing.</title>
        <authorList>
            <person name="Park S."/>
        </authorList>
    </citation>
    <scope>NUCLEOTIDE SEQUENCE [LARGE SCALE GENOMIC DNA]</scope>
    <source>
        <strain evidence="4">hw1</strain>
    </source>
</reference>
<name>A0ABT5KK68_9BURK</name>
<feature type="domain" description="Solute-binding protein family 3/N-terminal" evidence="2">
    <location>
        <begin position="31"/>
        <end position="238"/>
    </location>
</feature>
<dbReference type="PROSITE" id="PS51257">
    <property type="entry name" value="PROKAR_LIPOPROTEIN"/>
    <property type="match status" value="1"/>
</dbReference>
<evidence type="ECO:0000256" key="1">
    <source>
        <dbReference type="SAM" id="SignalP"/>
    </source>
</evidence>
<feature type="chain" id="PRO_5045289063" evidence="1">
    <location>
        <begin position="21"/>
        <end position="247"/>
    </location>
</feature>
<dbReference type="InterPro" id="IPR001638">
    <property type="entry name" value="Solute-binding_3/MltF_N"/>
</dbReference>
<comment type="caution">
    <text evidence="3">The sequence shown here is derived from an EMBL/GenBank/DDBJ whole genome shotgun (WGS) entry which is preliminary data.</text>
</comment>
<accession>A0ABT5KK68</accession>